<dbReference type="GO" id="GO:0005524">
    <property type="term" value="F:ATP binding"/>
    <property type="evidence" value="ECO:0007669"/>
    <property type="project" value="UniProtKB-UniRule"/>
</dbReference>
<evidence type="ECO:0000256" key="3">
    <source>
        <dbReference type="ARBA" id="ARBA00023134"/>
    </source>
</evidence>
<dbReference type="InParanoid" id="A0A2I1DQT4"/>
<protein>
    <submittedName>
        <fullName evidence="7">RNase adaptor protein RapZ</fullName>
    </submittedName>
</protein>
<sequence>MTMERDFIIVSGLSGSGKSTVLQALEDQGYYCADNLPATLLQAFGAQLAHREGHALLAAVSIDVRNRDFFAALPQALKDLRDAYGLHPRILFLEASESTLLQRYSETRRRHPLTDDSAATPGESLIKALQRERELVQPLADMADKRLDTSQINTHQLRLRVQAWSLASRHYGELVLLLQSFAFKRGLPLDSDFVFDLRALPNPHYEPELRALTGRDPAVQAFLARRPELQAAMGSLNEFLRNWLPPFAREHRNYVTVSLGCTGGQHRSVYMVEVLARELLGKGQRILIQHRELNITETLT</sequence>
<name>A0A2I1DQT4_9PROT</name>
<dbReference type="Gene3D" id="3.40.50.300">
    <property type="entry name" value="P-loop containing nucleotide triphosphate hydrolases"/>
    <property type="match status" value="1"/>
</dbReference>
<feature type="binding site" evidence="4">
    <location>
        <begin position="12"/>
        <end position="19"/>
    </location>
    <ligand>
        <name>ATP</name>
        <dbReference type="ChEBI" id="CHEBI:30616"/>
    </ligand>
</feature>
<evidence type="ECO:0000259" key="6">
    <source>
        <dbReference type="Pfam" id="PF22740"/>
    </source>
</evidence>
<dbReference type="InterPro" id="IPR053931">
    <property type="entry name" value="RapZ_C"/>
</dbReference>
<evidence type="ECO:0000313" key="8">
    <source>
        <dbReference type="Proteomes" id="UP000234329"/>
    </source>
</evidence>
<keyword evidence="2 4" id="KW-0067">ATP-binding</keyword>
<evidence type="ECO:0000313" key="7">
    <source>
        <dbReference type="EMBL" id="PKY12244.1"/>
    </source>
</evidence>
<dbReference type="EMBL" id="MXAV01000002">
    <property type="protein sequence ID" value="PKY12244.1"/>
    <property type="molecule type" value="Genomic_DNA"/>
</dbReference>
<dbReference type="AlphaFoldDB" id="A0A2I1DQT4"/>
<proteinExistence type="inferred from homology"/>
<organism evidence="7 8">
    <name type="scientific">Acidithiobacillus marinus</name>
    <dbReference type="NCBI Taxonomy" id="187490"/>
    <lineage>
        <taxon>Bacteria</taxon>
        <taxon>Pseudomonadati</taxon>
        <taxon>Pseudomonadota</taxon>
        <taxon>Acidithiobacillia</taxon>
        <taxon>Acidithiobacillales</taxon>
        <taxon>Acidithiobacillaceae</taxon>
        <taxon>Acidithiobacillus</taxon>
    </lineage>
</organism>
<dbReference type="Proteomes" id="UP000234329">
    <property type="component" value="Unassembled WGS sequence"/>
</dbReference>
<evidence type="ECO:0000259" key="5">
    <source>
        <dbReference type="Pfam" id="PF03668"/>
    </source>
</evidence>
<evidence type="ECO:0000256" key="1">
    <source>
        <dbReference type="ARBA" id="ARBA00022741"/>
    </source>
</evidence>
<dbReference type="NCBIfam" id="NF003828">
    <property type="entry name" value="PRK05416.1"/>
    <property type="match status" value="1"/>
</dbReference>
<dbReference type="InterPro" id="IPR053930">
    <property type="entry name" value="RapZ-like_N"/>
</dbReference>
<dbReference type="PIRSF" id="PIRSF005052">
    <property type="entry name" value="P-loopkin"/>
    <property type="match status" value="1"/>
</dbReference>
<keyword evidence="1 4" id="KW-0547">Nucleotide-binding</keyword>
<dbReference type="SUPFAM" id="SSF52540">
    <property type="entry name" value="P-loop containing nucleoside triphosphate hydrolases"/>
    <property type="match status" value="1"/>
</dbReference>
<dbReference type="RefSeq" id="WP_101536447.1">
    <property type="nucleotide sequence ID" value="NZ_MXAV01000002.1"/>
</dbReference>
<evidence type="ECO:0000256" key="4">
    <source>
        <dbReference type="HAMAP-Rule" id="MF_00636"/>
    </source>
</evidence>
<feature type="domain" description="RapZ C-terminal" evidence="6">
    <location>
        <begin position="176"/>
        <end position="293"/>
    </location>
</feature>
<evidence type="ECO:0000256" key="2">
    <source>
        <dbReference type="ARBA" id="ARBA00022840"/>
    </source>
</evidence>
<dbReference type="GO" id="GO:0005525">
    <property type="term" value="F:GTP binding"/>
    <property type="evidence" value="ECO:0007669"/>
    <property type="project" value="UniProtKB-UniRule"/>
</dbReference>
<dbReference type="HAMAP" id="MF_00636">
    <property type="entry name" value="RapZ_like"/>
    <property type="match status" value="1"/>
</dbReference>
<dbReference type="InterPro" id="IPR027417">
    <property type="entry name" value="P-loop_NTPase"/>
</dbReference>
<dbReference type="FunCoup" id="A0A2I1DQT4">
    <property type="interactions" value="168"/>
</dbReference>
<dbReference type="OrthoDB" id="9784461at2"/>
<dbReference type="InterPro" id="IPR005337">
    <property type="entry name" value="RapZ-like"/>
</dbReference>
<keyword evidence="8" id="KW-1185">Reference proteome</keyword>
<feature type="domain" description="RapZ-like N-terminal" evidence="5">
    <location>
        <begin position="7"/>
        <end position="162"/>
    </location>
</feature>
<dbReference type="PANTHER" id="PTHR30448">
    <property type="entry name" value="RNASE ADAPTER PROTEIN RAPZ"/>
    <property type="match status" value="1"/>
</dbReference>
<dbReference type="Pfam" id="PF22740">
    <property type="entry name" value="PapZ_C"/>
    <property type="match status" value="1"/>
</dbReference>
<comment type="caution">
    <text evidence="7">The sequence shown here is derived from an EMBL/GenBank/DDBJ whole genome shotgun (WGS) entry which is preliminary data.</text>
</comment>
<reference evidence="7 8" key="1">
    <citation type="submission" date="2017-03" db="EMBL/GenBank/DDBJ databases">
        <title>Draft genime sequence of the acidophilic sulfur-oxidizing bacterium Acidithiobacillus sp. SH, isolated from seawater.</title>
        <authorList>
            <person name="Sharmin S."/>
            <person name="Tokuhisa M."/>
            <person name="Kanao T."/>
            <person name="Kamimura K."/>
        </authorList>
    </citation>
    <scope>NUCLEOTIDE SEQUENCE [LARGE SCALE GENOMIC DNA]</scope>
    <source>
        <strain evidence="7 8">SH</strain>
    </source>
</reference>
<keyword evidence="3 4" id="KW-0342">GTP-binding</keyword>
<feature type="binding site" evidence="4">
    <location>
        <begin position="63"/>
        <end position="66"/>
    </location>
    <ligand>
        <name>GTP</name>
        <dbReference type="ChEBI" id="CHEBI:37565"/>
    </ligand>
</feature>
<accession>A0A2I1DQT4</accession>
<gene>
    <name evidence="7" type="ORF">B1757_00420</name>
</gene>
<dbReference type="Pfam" id="PF03668">
    <property type="entry name" value="RapZ-like_N"/>
    <property type="match status" value="1"/>
</dbReference>
<dbReference type="PANTHER" id="PTHR30448:SF0">
    <property type="entry name" value="RNASE ADAPTER PROTEIN RAPZ"/>
    <property type="match status" value="1"/>
</dbReference>